<evidence type="ECO:0000256" key="3">
    <source>
        <dbReference type="ARBA" id="ARBA00022692"/>
    </source>
</evidence>
<feature type="transmembrane region" description="Helical" evidence="6">
    <location>
        <begin position="46"/>
        <end position="68"/>
    </location>
</feature>
<dbReference type="PANTHER" id="PTHR42770:SF13">
    <property type="entry name" value="L-METHIONINE_BRANCHED-CHAIN AMINO ACID EXPORTER YJEH"/>
    <property type="match status" value="1"/>
</dbReference>
<feature type="transmembrane region" description="Helical" evidence="6">
    <location>
        <begin position="274"/>
        <end position="299"/>
    </location>
</feature>
<evidence type="ECO:0000313" key="7">
    <source>
        <dbReference type="EMBL" id="QTX32398.1"/>
    </source>
</evidence>
<proteinExistence type="predicted"/>
<name>A0A9Q7AN64_9BACT</name>
<feature type="transmembrane region" description="Helical" evidence="6">
    <location>
        <begin position="147"/>
        <end position="167"/>
    </location>
</feature>
<dbReference type="PIRSF" id="PIRSF006060">
    <property type="entry name" value="AA_transporter"/>
    <property type="match status" value="1"/>
</dbReference>
<gene>
    <name evidence="7" type="ORF">KAR29_00130</name>
</gene>
<feature type="transmembrane region" description="Helical" evidence="6">
    <location>
        <begin position="348"/>
        <end position="368"/>
    </location>
</feature>
<evidence type="ECO:0000256" key="1">
    <source>
        <dbReference type="ARBA" id="ARBA00004651"/>
    </source>
</evidence>
<reference evidence="8" key="1">
    <citation type="submission" date="2021-04" db="EMBL/GenBank/DDBJ databases">
        <title>A novel Synergistetes isolate from a pyrite-forming mixed culture.</title>
        <authorList>
            <person name="Bunk B."/>
            <person name="Sproer C."/>
            <person name="Spring S."/>
            <person name="Pester M."/>
        </authorList>
    </citation>
    <scope>NUCLEOTIDE SEQUENCE [LARGE SCALE GENOMIC DNA]</scope>
    <source>
        <strain evidence="8">J.5.4.2-T.3.5.2</strain>
    </source>
</reference>
<dbReference type="PANTHER" id="PTHR42770">
    <property type="entry name" value="AMINO ACID TRANSPORTER-RELATED"/>
    <property type="match status" value="1"/>
</dbReference>
<dbReference type="AlphaFoldDB" id="A0A9Q7AN64"/>
<keyword evidence="8" id="KW-1185">Reference proteome</keyword>
<dbReference type="Pfam" id="PF13520">
    <property type="entry name" value="AA_permease_2"/>
    <property type="match status" value="1"/>
</dbReference>
<feature type="transmembrane region" description="Helical" evidence="6">
    <location>
        <begin position="227"/>
        <end position="253"/>
    </location>
</feature>
<dbReference type="GO" id="GO:0005886">
    <property type="term" value="C:plasma membrane"/>
    <property type="evidence" value="ECO:0007669"/>
    <property type="project" value="UniProtKB-SubCell"/>
</dbReference>
<evidence type="ECO:0000256" key="6">
    <source>
        <dbReference type="SAM" id="Phobius"/>
    </source>
</evidence>
<protein>
    <submittedName>
        <fullName evidence="7">Amino acid permease</fullName>
    </submittedName>
</protein>
<evidence type="ECO:0000256" key="4">
    <source>
        <dbReference type="ARBA" id="ARBA00022989"/>
    </source>
</evidence>
<feature type="transmembrane region" description="Helical" evidence="6">
    <location>
        <begin position="188"/>
        <end position="207"/>
    </location>
</feature>
<dbReference type="Proteomes" id="UP000671879">
    <property type="component" value="Chromosome"/>
</dbReference>
<dbReference type="KEGG" id="aram:KAR29_00130"/>
<accession>A0A9Q7AN64</accession>
<keyword evidence="2" id="KW-1003">Cell membrane</keyword>
<organism evidence="7 8">
    <name type="scientific">Aminithiophilus ramosus</name>
    <dbReference type="NCBI Taxonomy" id="3029084"/>
    <lineage>
        <taxon>Bacteria</taxon>
        <taxon>Thermotogati</taxon>
        <taxon>Synergistota</taxon>
        <taxon>Synergistia</taxon>
        <taxon>Synergistales</taxon>
        <taxon>Aminithiophilaceae</taxon>
        <taxon>Aminithiophilus</taxon>
    </lineage>
</organism>
<keyword evidence="3 6" id="KW-0812">Transmembrane</keyword>
<feature type="transmembrane region" description="Helical" evidence="6">
    <location>
        <begin position="88"/>
        <end position="113"/>
    </location>
</feature>
<dbReference type="Gene3D" id="1.20.1740.10">
    <property type="entry name" value="Amino acid/polyamine transporter I"/>
    <property type="match status" value="1"/>
</dbReference>
<keyword evidence="5 6" id="KW-0472">Membrane</keyword>
<comment type="subcellular location">
    <subcellularLocation>
        <location evidence="1">Cell membrane</location>
        <topology evidence="1">Multi-pass membrane protein</topology>
    </subcellularLocation>
</comment>
<sequence length="418" mass="44262">MAQLRKEITMTRGVVLAVTMILGSGLFGLPGLALEMGTPHEALAAWVLISLAMIPLIFIFSDLGVRFTTAAGLSRYAEEAVGPWGNNAVVYLMIGSVAFGMPAMSNIAAAYIVRLVGASESAVIPFSLLFIVAMTASNFFGVRATSAVNGLAFSTLAGLLVIVIAHNMGFIDRGLAALGETASGEEPLAFRSVASICALLFWAFLGWENLSYGLEEFQNPRRNIPVAFWGSFFVVTALYLLLALTSTGAALSGHSVGGAAGMADLLPRSFGEKGLIVVMILVLLANGNVWVFSISRMLYAGARDAILPAPLARLDGRGIPRLSLFVLLALFSAVTVMAPLTGLSTGQLVILVSQNFVFLFAFAIVAYWRLTRGAKRWLVSGGATLTSALLLSDLSWWVLFPAGLTAAGYLVWRRGAKG</sequence>
<dbReference type="RefSeq" id="WP_274373631.1">
    <property type="nucleotide sequence ID" value="NZ_CP072943.1"/>
</dbReference>
<dbReference type="InterPro" id="IPR002293">
    <property type="entry name" value="AA/rel_permease1"/>
</dbReference>
<feature type="transmembrane region" description="Helical" evidence="6">
    <location>
        <begin position="14"/>
        <end position="34"/>
    </location>
</feature>
<dbReference type="InterPro" id="IPR050367">
    <property type="entry name" value="APC_superfamily"/>
</dbReference>
<dbReference type="GO" id="GO:0022857">
    <property type="term" value="F:transmembrane transporter activity"/>
    <property type="evidence" value="ECO:0007669"/>
    <property type="project" value="InterPro"/>
</dbReference>
<feature type="transmembrane region" description="Helical" evidence="6">
    <location>
        <begin position="319"/>
        <end position="341"/>
    </location>
</feature>
<feature type="transmembrane region" description="Helical" evidence="6">
    <location>
        <begin position="122"/>
        <end position="141"/>
    </location>
</feature>
<evidence type="ECO:0000256" key="5">
    <source>
        <dbReference type="ARBA" id="ARBA00023136"/>
    </source>
</evidence>
<evidence type="ECO:0000313" key="8">
    <source>
        <dbReference type="Proteomes" id="UP000671879"/>
    </source>
</evidence>
<keyword evidence="4 6" id="KW-1133">Transmembrane helix</keyword>
<dbReference type="EMBL" id="CP072943">
    <property type="protein sequence ID" value="QTX32398.1"/>
    <property type="molecule type" value="Genomic_DNA"/>
</dbReference>
<evidence type="ECO:0000256" key="2">
    <source>
        <dbReference type="ARBA" id="ARBA00022475"/>
    </source>
</evidence>